<protein>
    <submittedName>
        <fullName evidence="3">Protein-disulfide reductase DsbD domain-containing protein</fullName>
    </submittedName>
</protein>
<feature type="domain" description="Thiol:disulfide interchange protein DsbD N-terminal" evidence="2">
    <location>
        <begin position="30"/>
        <end position="150"/>
    </location>
</feature>
<sequence length="160" mass="18665">MRYLLTNNLLLWLFLFLHSPFPVQDQEPAFVRVNGEMEFQVTPGEETHLKLFFRIRENFHIQANRVNNENLIPSVLSVDGAGEMAIGEPVFPKGHEFRMDGVEEPLYVYSELLEVVVPIKTEKHHKGEFPLKGKLHYQPCDATKCYFPRDLDFVIRVHVQ</sequence>
<feature type="chain" id="PRO_5046989385" evidence="1">
    <location>
        <begin position="26"/>
        <end position="160"/>
    </location>
</feature>
<evidence type="ECO:0000313" key="3">
    <source>
        <dbReference type="EMBL" id="MFC4872214.1"/>
    </source>
</evidence>
<keyword evidence="1" id="KW-0732">Signal</keyword>
<feature type="signal peptide" evidence="1">
    <location>
        <begin position="1"/>
        <end position="25"/>
    </location>
</feature>
<accession>A0ABV9T180</accession>
<name>A0ABV9T180_9BACT</name>
<evidence type="ECO:0000313" key="4">
    <source>
        <dbReference type="Proteomes" id="UP001595818"/>
    </source>
</evidence>
<evidence type="ECO:0000259" key="2">
    <source>
        <dbReference type="Pfam" id="PF11412"/>
    </source>
</evidence>
<comment type="caution">
    <text evidence="3">The sequence shown here is derived from an EMBL/GenBank/DDBJ whole genome shotgun (WGS) entry which is preliminary data.</text>
</comment>
<gene>
    <name evidence="3" type="ORF">ACFPFU_10975</name>
</gene>
<dbReference type="RefSeq" id="WP_377064416.1">
    <property type="nucleotide sequence ID" value="NZ_JBHSJJ010000005.1"/>
</dbReference>
<organism evidence="3 4">
    <name type="scientific">Negadavirga shengliensis</name>
    <dbReference type="NCBI Taxonomy" id="1389218"/>
    <lineage>
        <taxon>Bacteria</taxon>
        <taxon>Pseudomonadati</taxon>
        <taxon>Bacteroidota</taxon>
        <taxon>Cytophagia</taxon>
        <taxon>Cytophagales</taxon>
        <taxon>Cyclobacteriaceae</taxon>
        <taxon>Negadavirga</taxon>
    </lineage>
</organism>
<dbReference type="InterPro" id="IPR028250">
    <property type="entry name" value="DsbDN"/>
</dbReference>
<dbReference type="EMBL" id="JBHSJJ010000005">
    <property type="protein sequence ID" value="MFC4872214.1"/>
    <property type="molecule type" value="Genomic_DNA"/>
</dbReference>
<proteinExistence type="predicted"/>
<evidence type="ECO:0000256" key="1">
    <source>
        <dbReference type="SAM" id="SignalP"/>
    </source>
</evidence>
<reference evidence="4" key="1">
    <citation type="journal article" date="2019" name="Int. J. Syst. Evol. Microbiol.">
        <title>The Global Catalogue of Microorganisms (GCM) 10K type strain sequencing project: providing services to taxonomists for standard genome sequencing and annotation.</title>
        <authorList>
            <consortium name="The Broad Institute Genomics Platform"/>
            <consortium name="The Broad Institute Genome Sequencing Center for Infectious Disease"/>
            <person name="Wu L."/>
            <person name="Ma J."/>
        </authorList>
    </citation>
    <scope>NUCLEOTIDE SEQUENCE [LARGE SCALE GENOMIC DNA]</scope>
    <source>
        <strain evidence="4">CGMCC 4.7466</strain>
    </source>
</reference>
<dbReference type="Proteomes" id="UP001595818">
    <property type="component" value="Unassembled WGS sequence"/>
</dbReference>
<dbReference type="Pfam" id="PF11412">
    <property type="entry name" value="DsbD_N"/>
    <property type="match status" value="1"/>
</dbReference>
<keyword evidence="4" id="KW-1185">Reference proteome</keyword>